<reference evidence="1 2" key="1">
    <citation type="journal article" date="2015" name="Nat. Commun.">
        <title>Outbred genome sequencing and CRISPR/Cas9 gene editing in butterflies.</title>
        <authorList>
            <person name="Li X."/>
            <person name="Fan D."/>
            <person name="Zhang W."/>
            <person name="Liu G."/>
            <person name="Zhang L."/>
            <person name="Zhao L."/>
            <person name="Fang X."/>
            <person name="Chen L."/>
            <person name="Dong Y."/>
            <person name="Chen Y."/>
            <person name="Ding Y."/>
            <person name="Zhao R."/>
            <person name="Feng M."/>
            <person name="Zhu Y."/>
            <person name="Feng Y."/>
            <person name="Jiang X."/>
            <person name="Zhu D."/>
            <person name="Xiang H."/>
            <person name="Feng X."/>
            <person name="Li S."/>
            <person name="Wang J."/>
            <person name="Zhang G."/>
            <person name="Kronforst M.R."/>
            <person name="Wang W."/>
        </authorList>
    </citation>
    <scope>NUCLEOTIDE SEQUENCE [LARGE SCALE GENOMIC DNA]</scope>
    <source>
        <strain evidence="1">Ya'a_city_454_Pm</strain>
        <tissue evidence="1">Whole body</tissue>
    </source>
</reference>
<evidence type="ECO:0000313" key="2">
    <source>
        <dbReference type="Proteomes" id="UP000053240"/>
    </source>
</evidence>
<dbReference type="Proteomes" id="UP000053240">
    <property type="component" value="Unassembled WGS sequence"/>
</dbReference>
<organism evidence="1 2">
    <name type="scientific">Papilio machaon</name>
    <name type="common">Old World swallowtail butterfly</name>
    <dbReference type="NCBI Taxonomy" id="76193"/>
    <lineage>
        <taxon>Eukaryota</taxon>
        <taxon>Metazoa</taxon>
        <taxon>Ecdysozoa</taxon>
        <taxon>Arthropoda</taxon>
        <taxon>Hexapoda</taxon>
        <taxon>Insecta</taxon>
        <taxon>Pterygota</taxon>
        <taxon>Neoptera</taxon>
        <taxon>Endopterygota</taxon>
        <taxon>Lepidoptera</taxon>
        <taxon>Glossata</taxon>
        <taxon>Ditrysia</taxon>
        <taxon>Papilionoidea</taxon>
        <taxon>Papilionidae</taxon>
        <taxon>Papilioninae</taxon>
        <taxon>Papilio</taxon>
    </lineage>
</organism>
<comment type="caution">
    <text evidence="1">The sequence shown here is derived from an EMBL/GenBank/DDBJ whole genome shotgun (WGS) entry which is preliminary data.</text>
</comment>
<protein>
    <submittedName>
        <fullName evidence="1">Uncharacterized protein</fullName>
    </submittedName>
</protein>
<keyword evidence="2" id="KW-1185">Reference proteome</keyword>
<accession>A0A0N0PFN2</accession>
<dbReference type="AlphaFoldDB" id="A0A0N0PFN2"/>
<dbReference type="EMBL" id="LADJ01019885">
    <property type="protein sequence ID" value="KPJ21072.1"/>
    <property type="molecule type" value="Genomic_DNA"/>
</dbReference>
<sequence length="99" mass="10893">MEALCAQRDMSDNDTVSVLLALVTLLDAQENRARLLKDRALAIELCQILHRTGLTQESIEALLLTADVLQLVIEGAKEQLHANMQAKIKGSIKLTKLLS</sequence>
<proteinExistence type="predicted"/>
<dbReference type="STRING" id="76193.A0A0N0PFN2"/>
<dbReference type="Pfam" id="PF25468">
    <property type="entry name" value="HEAT_HEATR5A"/>
    <property type="match status" value="1"/>
</dbReference>
<name>A0A0N0PFN2_PAPMA</name>
<dbReference type="InParanoid" id="A0A0N0PFN2"/>
<evidence type="ECO:0000313" key="1">
    <source>
        <dbReference type="EMBL" id="KPJ21072.1"/>
    </source>
</evidence>
<gene>
    <name evidence="1" type="ORF">RR48_00591</name>
</gene>